<dbReference type="Pfam" id="PF13472">
    <property type="entry name" value="Lipase_GDSL_2"/>
    <property type="match status" value="1"/>
</dbReference>
<keyword evidence="3" id="KW-0443">Lipid metabolism</keyword>
<evidence type="ECO:0000256" key="1">
    <source>
        <dbReference type="ARBA" id="ARBA00008668"/>
    </source>
</evidence>
<reference evidence="6 7" key="2">
    <citation type="submission" date="2018-09" db="EMBL/GenBank/DDBJ databases">
        <title>A high-quality reference genome of wild soybean provides a powerful tool to mine soybean genomes.</title>
        <authorList>
            <person name="Xie M."/>
            <person name="Chung C.Y.L."/>
            <person name="Li M.-W."/>
            <person name="Wong F.-L."/>
            <person name="Chan T.-F."/>
            <person name="Lam H.-M."/>
        </authorList>
    </citation>
    <scope>NUCLEOTIDE SEQUENCE [LARGE SCALE GENOMIC DNA]</scope>
    <source>
        <strain evidence="7">cv. W05</strain>
        <tissue evidence="6">Hypocotyl of etiolated seedlings</tissue>
    </source>
</reference>
<dbReference type="PANTHER" id="PTHR14209">
    <property type="entry name" value="ISOAMYL ACETATE-HYDROLYZING ESTERASE 1"/>
    <property type="match status" value="1"/>
</dbReference>
<dbReference type="Proteomes" id="UP000289340">
    <property type="component" value="Chromosome 3"/>
</dbReference>
<dbReference type="GO" id="GO:0016042">
    <property type="term" value="P:lipid catabolic process"/>
    <property type="evidence" value="ECO:0007669"/>
    <property type="project" value="UniProtKB-KW"/>
</dbReference>
<evidence type="ECO:0000313" key="6">
    <source>
        <dbReference type="EMBL" id="RZC19298.1"/>
    </source>
</evidence>
<dbReference type="Proteomes" id="UP000053555">
    <property type="component" value="Unassembled WGS sequence"/>
</dbReference>
<dbReference type="InterPro" id="IPR045136">
    <property type="entry name" value="Iah1-like"/>
</dbReference>
<evidence type="ECO:0000256" key="2">
    <source>
        <dbReference type="ARBA" id="ARBA00022801"/>
    </source>
</evidence>
<reference evidence="5" key="1">
    <citation type="submission" date="2014-07" db="EMBL/GenBank/DDBJ databases">
        <title>Identification of a novel salt tolerance gene in wild soybean by whole-genome sequencing.</title>
        <authorList>
            <person name="Lam H.-M."/>
            <person name="Qi X."/>
            <person name="Li M.-W."/>
            <person name="Liu X."/>
            <person name="Xie M."/>
            <person name="Ni M."/>
            <person name="Xu X."/>
        </authorList>
    </citation>
    <scope>NUCLEOTIDE SEQUENCE [LARGE SCALE GENOMIC DNA]</scope>
    <source>
        <tissue evidence="5">Root</tissue>
    </source>
</reference>
<evidence type="ECO:0000259" key="4">
    <source>
        <dbReference type="Pfam" id="PF13472"/>
    </source>
</evidence>
<dbReference type="GO" id="GO:0016788">
    <property type="term" value="F:hydrolase activity, acting on ester bonds"/>
    <property type="evidence" value="ECO:0007669"/>
    <property type="project" value="InterPro"/>
</dbReference>
<dbReference type="SUPFAM" id="SSF52266">
    <property type="entry name" value="SGNH hydrolase"/>
    <property type="match status" value="1"/>
</dbReference>
<keyword evidence="7" id="KW-1185">Reference proteome</keyword>
<dbReference type="EMBL" id="KN644414">
    <property type="protein sequence ID" value="KHN42507.1"/>
    <property type="molecule type" value="Genomic_DNA"/>
</dbReference>
<protein>
    <submittedName>
        <fullName evidence="5 6">GDSL esterase/lipase CPRD49</fullName>
        <ecNumber evidence="5">3.1.-.-</ecNumber>
    </submittedName>
</protein>
<dbReference type="InterPro" id="IPR036514">
    <property type="entry name" value="SGNH_hydro_sf"/>
</dbReference>
<dbReference type="EMBL" id="QZWG01000003">
    <property type="protein sequence ID" value="RZC19298.1"/>
    <property type="molecule type" value="Genomic_DNA"/>
</dbReference>
<dbReference type="PANTHER" id="PTHR14209:SF10">
    <property type="entry name" value="SGNH HYDROLASE-TYPE ESTERASE DOMAIN-CONTAINING PROTEIN"/>
    <property type="match status" value="1"/>
</dbReference>
<keyword evidence="2 5" id="KW-0378">Hydrolase</keyword>
<organism evidence="5">
    <name type="scientific">Glycine soja</name>
    <name type="common">Wild soybean</name>
    <dbReference type="NCBI Taxonomy" id="3848"/>
    <lineage>
        <taxon>Eukaryota</taxon>
        <taxon>Viridiplantae</taxon>
        <taxon>Streptophyta</taxon>
        <taxon>Embryophyta</taxon>
        <taxon>Tracheophyta</taxon>
        <taxon>Spermatophyta</taxon>
        <taxon>Magnoliopsida</taxon>
        <taxon>eudicotyledons</taxon>
        <taxon>Gunneridae</taxon>
        <taxon>Pentapetalae</taxon>
        <taxon>rosids</taxon>
        <taxon>fabids</taxon>
        <taxon>Fabales</taxon>
        <taxon>Fabaceae</taxon>
        <taxon>Papilionoideae</taxon>
        <taxon>50 kb inversion clade</taxon>
        <taxon>NPAAA clade</taxon>
        <taxon>indigoferoid/millettioid clade</taxon>
        <taxon>Phaseoleae</taxon>
        <taxon>Glycine</taxon>
        <taxon>Glycine subgen. Soja</taxon>
    </lineage>
</organism>
<name>A0A0B2SDY5_GLYSO</name>
<evidence type="ECO:0000313" key="7">
    <source>
        <dbReference type="Proteomes" id="UP000289340"/>
    </source>
</evidence>
<accession>A0A0B2SDY5</accession>
<dbReference type="Gramene" id="XM_028368713.1">
    <property type="protein sequence ID" value="XP_028224514.1"/>
    <property type="gene ID" value="LOC114406129"/>
</dbReference>
<dbReference type="CDD" id="cd01838">
    <property type="entry name" value="Isoamyl_acetate_hydrolase_like"/>
    <property type="match status" value="1"/>
</dbReference>
<dbReference type="InterPro" id="IPR013830">
    <property type="entry name" value="SGNH_hydro"/>
</dbReference>
<comment type="similarity">
    <text evidence="1">Belongs to the 'GDSL' lipolytic enzyme family.</text>
</comment>
<feature type="domain" description="SGNH hydrolase-type esterase" evidence="4">
    <location>
        <begin position="11"/>
        <end position="197"/>
    </location>
</feature>
<dbReference type="AlphaFoldDB" id="A0A0B2SDY5"/>
<proteinExistence type="inferred from homology"/>
<evidence type="ECO:0000256" key="3">
    <source>
        <dbReference type="ARBA" id="ARBA00022963"/>
    </source>
</evidence>
<dbReference type="EC" id="3.1.-.-" evidence="5"/>
<dbReference type="Gene3D" id="3.40.50.1110">
    <property type="entry name" value="SGNH hydrolase"/>
    <property type="match status" value="1"/>
</dbReference>
<keyword evidence="3" id="KW-0442">Lipid degradation</keyword>
<gene>
    <name evidence="6" type="ORF">D0Y65_006208</name>
    <name evidence="5" type="ORF">glysoja_031443</name>
</gene>
<evidence type="ECO:0000313" key="5">
    <source>
        <dbReference type="EMBL" id="KHN42507.1"/>
    </source>
</evidence>
<sequence length="271" mass="30572">MVGPVRPQFVLFGSSIVEFSYSDEGWGAILANLYARKADIVLRGYAGWNSRRALQNLDKIFPKDATDQPSLIIVYFGGNDSMHPHPSGLSPHVPLQEYIENMKKIAIHLKSLSKKTRIIFLSSPPINEVQMHETLSDLLGPLRRTNEACRTYSEACLELCHEMNVKAIDLWSALRQRHDWLDVCFTDGIHLSNEGSKIVAKEILKVLREADWEPSLDWKSMPVEFAEDSPYEPIGADENTHIDVSNWNNIQGKSQLEMSNCALTKGFSSVD</sequence>
<dbReference type="FunFam" id="3.40.50.1110:FF:000002">
    <property type="entry name" value="isoamyl acetate-hydrolyzing esterase 1 homolog"/>
    <property type="match status" value="1"/>
</dbReference>